<dbReference type="EMBL" id="MEUG01000001">
    <property type="protein sequence ID" value="OGC28724.1"/>
    <property type="molecule type" value="Genomic_DNA"/>
</dbReference>
<evidence type="ECO:0000313" key="2">
    <source>
        <dbReference type="Proteomes" id="UP000178602"/>
    </source>
</evidence>
<protein>
    <submittedName>
        <fullName evidence="1">Uncharacterized protein</fullName>
    </submittedName>
</protein>
<name>A0A1F4T7N6_UNCSA</name>
<reference evidence="1 2" key="1">
    <citation type="journal article" date="2016" name="Nat. Commun.">
        <title>Thousands of microbial genomes shed light on interconnected biogeochemical processes in an aquifer system.</title>
        <authorList>
            <person name="Anantharaman K."/>
            <person name="Brown C.T."/>
            <person name="Hug L.A."/>
            <person name="Sharon I."/>
            <person name="Castelle C.J."/>
            <person name="Probst A.J."/>
            <person name="Thomas B.C."/>
            <person name="Singh A."/>
            <person name="Wilkins M.J."/>
            <person name="Karaoz U."/>
            <person name="Brodie E.L."/>
            <person name="Williams K.H."/>
            <person name="Hubbard S.S."/>
            <person name="Banfield J.F."/>
        </authorList>
    </citation>
    <scope>NUCLEOTIDE SEQUENCE [LARGE SCALE GENOMIC DNA]</scope>
</reference>
<organism evidence="1 2">
    <name type="scientific">candidate division WOR-1 bacterium RIFOXYC12_FULL_54_18</name>
    <dbReference type="NCBI Taxonomy" id="1802584"/>
    <lineage>
        <taxon>Bacteria</taxon>
        <taxon>Bacillati</taxon>
        <taxon>Saganbacteria</taxon>
    </lineage>
</organism>
<proteinExistence type="predicted"/>
<sequence length="69" mass="6921">MGGRNLDPVKVGSGNFSLPQPIAKASLGQSASVFIKDQVGPAGVAPADPLQSREIERFTGGDIADAGGV</sequence>
<evidence type="ECO:0000313" key="1">
    <source>
        <dbReference type="EMBL" id="OGC28724.1"/>
    </source>
</evidence>
<gene>
    <name evidence="1" type="ORF">A3K49_07215</name>
</gene>
<dbReference type="AlphaFoldDB" id="A0A1F4T7N6"/>
<dbReference type="Proteomes" id="UP000178602">
    <property type="component" value="Unassembled WGS sequence"/>
</dbReference>
<comment type="caution">
    <text evidence="1">The sequence shown here is derived from an EMBL/GenBank/DDBJ whole genome shotgun (WGS) entry which is preliminary data.</text>
</comment>
<accession>A0A1F4T7N6</accession>